<keyword evidence="1" id="KW-0813">Transport</keyword>
<dbReference type="Gene3D" id="3.10.580.10">
    <property type="entry name" value="CBS-domain"/>
    <property type="match status" value="1"/>
</dbReference>
<dbReference type="PANTHER" id="PTHR11689:SF136">
    <property type="entry name" value="H(+)_CL(-) EXCHANGE TRANSPORTER 7"/>
    <property type="match status" value="1"/>
</dbReference>
<dbReference type="AlphaFoldDB" id="A0A7S2X9S2"/>
<evidence type="ECO:0000313" key="8">
    <source>
        <dbReference type="EMBL" id="CAD9757188.1"/>
    </source>
</evidence>
<reference evidence="8" key="1">
    <citation type="submission" date="2021-01" db="EMBL/GenBank/DDBJ databases">
        <authorList>
            <person name="Corre E."/>
            <person name="Pelletier E."/>
            <person name="Niang G."/>
            <person name="Scheremetjew M."/>
            <person name="Finn R."/>
            <person name="Kale V."/>
            <person name="Holt S."/>
            <person name="Cochrane G."/>
            <person name="Meng A."/>
            <person name="Brown T."/>
            <person name="Cohen L."/>
        </authorList>
    </citation>
    <scope>NUCLEOTIDE SEQUENCE</scope>
    <source>
        <strain evidence="8">CCMP622</strain>
    </source>
</reference>
<feature type="domain" description="CBS" evidence="7">
    <location>
        <begin position="230"/>
        <end position="287"/>
    </location>
</feature>
<evidence type="ECO:0000256" key="2">
    <source>
        <dbReference type="ARBA" id="ARBA00022737"/>
    </source>
</evidence>
<keyword evidence="3" id="KW-0406">Ion transport</keyword>
<evidence type="ECO:0000256" key="1">
    <source>
        <dbReference type="ARBA" id="ARBA00022448"/>
    </source>
</evidence>
<keyword evidence="5" id="KW-0868">Chloride</keyword>
<proteinExistence type="predicted"/>
<dbReference type="SUPFAM" id="SSF54631">
    <property type="entry name" value="CBS-domain pair"/>
    <property type="match status" value="1"/>
</dbReference>
<dbReference type="InterPro" id="IPR000644">
    <property type="entry name" value="CBS_dom"/>
</dbReference>
<evidence type="ECO:0000256" key="6">
    <source>
        <dbReference type="PROSITE-ProRule" id="PRU00703"/>
    </source>
</evidence>
<keyword evidence="2" id="KW-0677">Repeat</keyword>
<organism evidence="8">
    <name type="scientific">Lotharella oceanica</name>
    <dbReference type="NCBI Taxonomy" id="641309"/>
    <lineage>
        <taxon>Eukaryota</taxon>
        <taxon>Sar</taxon>
        <taxon>Rhizaria</taxon>
        <taxon>Cercozoa</taxon>
        <taxon>Chlorarachniophyceae</taxon>
        <taxon>Lotharella</taxon>
    </lineage>
</organism>
<dbReference type="InterPro" id="IPR046342">
    <property type="entry name" value="CBS_dom_sf"/>
</dbReference>
<dbReference type="GO" id="GO:0015108">
    <property type="term" value="F:chloride transmembrane transporter activity"/>
    <property type="evidence" value="ECO:0007669"/>
    <property type="project" value="TreeGrafter"/>
</dbReference>
<dbReference type="PANTHER" id="PTHR11689">
    <property type="entry name" value="CHLORIDE CHANNEL PROTEIN CLC FAMILY MEMBER"/>
    <property type="match status" value="1"/>
</dbReference>
<evidence type="ECO:0000256" key="4">
    <source>
        <dbReference type="ARBA" id="ARBA00023122"/>
    </source>
</evidence>
<dbReference type="EMBL" id="HBHP01010609">
    <property type="protein sequence ID" value="CAD9757188.1"/>
    <property type="molecule type" value="Transcribed_RNA"/>
</dbReference>
<name>A0A7S2X9S2_9EUKA</name>
<sequence length="315" mass="35841">MHACTYAHTHTRTHAQAHRRINAHTHTQTHKHTRTQTHAHAHFRFALPVFLTALTARWSANFFNTGIFDMTVRARKLPFLKWKPPGWYAKITAVDVMSKDLVTFRELHPAGDLLRILRGNTHNAFPVVAEHTPPSSRALHADKHPVGKVLAGLVLRKHVCAALSRQTRHKVLVDPRLARDSKFTVMSPAFTTSELTWEDIEGTYPRYPSADDLSLDAKESRMLVDLRALYNPTPFVVRPIATVHHVYQIFRQLGLRHCVVARRSGEPVGIITRKDLTEEHCRDRLASARERGRFSIVNMSASYAYAPYGPTSPFF</sequence>
<evidence type="ECO:0000256" key="3">
    <source>
        <dbReference type="ARBA" id="ARBA00023065"/>
    </source>
</evidence>
<dbReference type="InterPro" id="IPR051280">
    <property type="entry name" value="Cl-channel/antiporter"/>
</dbReference>
<dbReference type="CDD" id="cd04591">
    <property type="entry name" value="CBS_pair_voltage-gated_CLC_euk_bac"/>
    <property type="match status" value="1"/>
</dbReference>
<dbReference type="Pfam" id="PF00571">
    <property type="entry name" value="CBS"/>
    <property type="match status" value="2"/>
</dbReference>
<gene>
    <name evidence="8" type="ORF">LSP00402_LOCUS6563</name>
</gene>
<accession>A0A7S2X9S2</accession>
<dbReference type="SMART" id="SM00116">
    <property type="entry name" value="CBS"/>
    <property type="match status" value="2"/>
</dbReference>
<evidence type="ECO:0000259" key="7">
    <source>
        <dbReference type="PROSITE" id="PS51371"/>
    </source>
</evidence>
<evidence type="ECO:0000256" key="5">
    <source>
        <dbReference type="ARBA" id="ARBA00023214"/>
    </source>
</evidence>
<keyword evidence="4 6" id="KW-0129">CBS domain</keyword>
<dbReference type="PROSITE" id="PS51371">
    <property type="entry name" value="CBS"/>
    <property type="match status" value="1"/>
</dbReference>
<protein>
    <recommendedName>
        <fullName evidence="7">CBS domain-containing protein</fullName>
    </recommendedName>
</protein>